<dbReference type="AlphaFoldDB" id="A0AAV2B2X3"/>
<proteinExistence type="predicted"/>
<feature type="region of interest" description="Disordered" evidence="1">
    <location>
        <begin position="60"/>
        <end position="80"/>
    </location>
</feature>
<organism evidence="2 3">
    <name type="scientific">Larinioides sclopetarius</name>
    <dbReference type="NCBI Taxonomy" id="280406"/>
    <lineage>
        <taxon>Eukaryota</taxon>
        <taxon>Metazoa</taxon>
        <taxon>Ecdysozoa</taxon>
        <taxon>Arthropoda</taxon>
        <taxon>Chelicerata</taxon>
        <taxon>Arachnida</taxon>
        <taxon>Araneae</taxon>
        <taxon>Araneomorphae</taxon>
        <taxon>Entelegynae</taxon>
        <taxon>Araneoidea</taxon>
        <taxon>Araneidae</taxon>
        <taxon>Larinioides</taxon>
    </lineage>
</organism>
<feature type="compositionally biased region" description="Polar residues" evidence="1">
    <location>
        <begin position="64"/>
        <end position="80"/>
    </location>
</feature>
<accession>A0AAV2B2X3</accession>
<gene>
    <name evidence="2" type="ORF">LARSCL_LOCUS16514</name>
</gene>
<evidence type="ECO:0000256" key="1">
    <source>
        <dbReference type="SAM" id="MobiDB-lite"/>
    </source>
</evidence>
<protein>
    <submittedName>
        <fullName evidence="2">Uncharacterized protein</fullName>
    </submittedName>
</protein>
<keyword evidence="3" id="KW-1185">Reference proteome</keyword>
<evidence type="ECO:0000313" key="3">
    <source>
        <dbReference type="Proteomes" id="UP001497382"/>
    </source>
</evidence>
<evidence type="ECO:0000313" key="2">
    <source>
        <dbReference type="EMBL" id="CAL1290482.1"/>
    </source>
</evidence>
<comment type="caution">
    <text evidence="2">The sequence shown here is derived from an EMBL/GenBank/DDBJ whole genome shotgun (WGS) entry which is preliminary data.</text>
</comment>
<name>A0AAV2B2X3_9ARAC</name>
<reference evidence="2 3" key="1">
    <citation type="submission" date="2024-04" db="EMBL/GenBank/DDBJ databases">
        <authorList>
            <person name="Rising A."/>
            <person name="Reimegard J."/>
            <person name="Sonavane S."/>
            <person name="Akerstrom W."/>
            <person name="Nylinder S."/>
            <person name="Hedman E."/>
            <person name="Kallberg Y."/>
        </authorList>
    </citation>
    <scope>NUCLEOTIDE SEQUENCE [LARGE SCALE GENOMIC DNA]</scope>
</reference>
<sequence>MDVWRKIDAPEYVDKRKSSAEILALLDEFLSPNTCSVEKQNVKREDEPNEEVFRYRQHAAMGQIPQSSENENVSLNIKIE</sequence>
<dbReference type="Proteomes" id="UP001497382">
    <property type="component" value="Unassembled WGS sequence"/>
</dbReference>
<dbReference type="EMBL" id="CAXIEN010000265">
    <property type="protein sequence ID" value="CAL1290482.1"/>
    <property type="molecule type" value="Genomic_DNA"/>
</dbReference>